<organism evidence="2 3">
    <name type="scientific">Streptomyces malaysiensis</name>
    <dbReference type="NCBI Taxonomy" id="92644"/>
    <lineage>
        <taxon>Bacteria</taxon>
        <taxon>Bacillati</taxon>
        <taxon>Actinomycetota</taxon>
        <taxon>Actinomycetes</taxon>
        <taxon>Kitasatosporales</taxon>
        <taxon>Streptomycetaceae</taxon>
        <taxon>Streptomyces</taxon>
        <taxon>Streptomyces violaceusniger group</taxon>
    </lineage>
</organism>
<feature type="domain" description="HTH cro/C1-type" evidence="1">
    <location>
        <begin position="37"/>
        <end position="84"/>
    </location>
</feature>
<evidence type="ECO:0000259" key="1">
    <source>
        <dbReference type="PROSITE" id="PS50943"/>
    </source>
</evidence>
<name>A0A2J7YV63_STRMQ</name>
<dbReference type="AlphaFoldDB" id="A0A2J7YV63"/>
<dbReference type="EMBL" id="LJIW01000002">
    <property type="protein sequence ID" value="PNG91924.1"/>
    <property type="molecule type" value="Genomic_DNA"/>
</dbReference>
<evidence type="ECO:0000313" key="2">
    <source>
        <dbReference type="EMBL" id="PNG91924.1"/>
    </source>
</evidence>
<dbReference type="Gene3D" id="3.30.450.180">
    <property type="match status" value="1"/>
</dbReference>
<dbReference type="GO" id="GO:0003677">
    <property type="term" value="F:DNA binding"/>
    <property type="evidence" value="ECO:0007669"/>
    <property type="project" value="InterPro"/>
</dbReference>
<dbReference type="RefSeq" id="WP_102936932.1">
    <property type="nucleotide sequence ID" value="NZ_LJIW01000002.1"/>
</dbReference>
<protein>
    <recommendedName>
        <fullName evidence="1">HTH cro/C1-type domain-containing protein</fullName>
    </recommendedName>
</protein>
<dbReference type="SUPFAM" id="SSF47413">
    <property type="entry name" value="lambda repressor-like DNA-binding domains"/>
    <property type="match status" value="1"/>
</dbReference>
<dbReference type="PANTHER" id="PTHR35010">
    <property type="entry name" value="BLL4672 PROTEIN-RELATED"/>
    <property type="match status" value="1"/>
</dbReference>
<dbReference type="InterPro" id="IPR001387">
    <property type="entry name" value="Cro/C1-type_HTH"/>
</dbReference>
<evidence type="ECO:0000313" key="3">
    <source>
        <dbReference type="Proteomes" id="UP000236520"/>
    </source>
</evidence>
<dbReference type="Gene3D" id="1.10.260.40">
    <property type="entry name" value="lambda repressor-like DNA-binding domains"/>
    <property type="match status" value="1"/>
</dbReference>
<sequence length="289" mass="32392">MVASNRELADFLRRARAQCDPARAGLPPDTRVRRVPGLRREEVARLAGVSADYYARLEQGRHITPSPAVVEALAQALELDAAGRAHLNDLIGTTTAVPRRRRPPTVQRLRSGLHQLLDSMEGTPALVLGRRADVLGINRIAKALFTDFDALPPAQRNYTRWLLLDPEARTLFVDWDLQARAAVENLRLDVGRTPDDQPTQDLVTELKENSTEFDRWWQQHRVHQRTHGSKRLLHPLVGEVTVQYETFALPGDTEAAVFLYSTEAGSPSRHALDLLTSWTLTPTVPRSES</sequence>
<dbReference type="InterPro" id="IPR041413">
    <property type="entry name" value="MLTR_LBD"/>
</dbReference>
<gene>
    <name evidence="2" type="ORF">SMF913_27389</name>
</gene>
<dbReference type="Proteomes" id="UP000236520">
    <property type="component" value="Unassembled WGS sequence"/>
</dbReference>
<dbReference type="InterPro" id="IPR010982">
    <property type="entry name" value="Lambda_DNA-bd_dom_sf"/>
</dbReference>
<comment type="caution">
    <text evidence="2">The sequence shown here is derived from an EMBL/GenBank/DDBJ whole genome shotgun (WGS) entry which is preliminary data.</text>
</comment>
<dbReference type="PANTHER" id="PTHR35010:SF2">
    <property type="entry name" value="BLL4672 PROTEIN"/>
    <property type="match status" value="1"/>
</dbReference>
<reference evidence="2 3" key="1">
    <citation type="submission" date="2015-09" db="EMBL/GenBank/DDBJ databases">
        <title>Genome sequence, genome mining and natural product profiling of a biocontrol bacterium Streptomyces malaysiensis F913.</title>
        <authorList>
            <person name="Xu Y."/>
            <person name="Wei J."/>
            <person name="Xie J."/>
            <person name="Li T."/>
            <person name="Zhou Z."/>
        </authorList>
    </citation>
    <scope>NUCLEOTIDE SEQUENCE [LARGE SCALE GENOMIC DNA]</scope>
    <source>
        <strain evidence="2 3">F913</strain>
    </source>
</reference>
<dbReference type="Pfam" id="PF17765">
    <property type="entry name" value="MLTR_LBD"/>
    <property type="match status" value="1"/>
</dbReference>
<dbReference type="SMART" id="SM00530">
    <property type="entry name" value="HTH_XRE"/>
    <property type="match status" value="1"/>
</dbReference>
<accession>A0A2J7YV63</accession>
<dbReference type="Pfam" id="PF13560">
    <property type="entry name" value="HTH_31"/>
    <property type="match status" value="1"/>
</dbReference>
<proteinExistence type="predicted"/>
<dbReference type="CDD" id="cd00093">
    <property type="entry name" value="HTH_XRE"/>
    <property type="match status" value="1"/>
</dbReference>
<keyword evidence="3" id="KW-1185">Reference proteome</keyword>
<dbReference type="PROSITE" id="PS50943">
    <property type="entry name" value="HTH_CROC1"/>
    <property type="match status" value="1"/>
</dbReference>